<dbReference type="SUPFAM" id="SSF54197">
    <property type="entry name" value="HIT-like"/>
    <property type="match status" value="1"/>
</dbReference>
<evidence type="ECO:0000313" key="3">
    <source>
        <dbReference type="Proteomes" id="UP000274097"/>
    </source>
</evidence>
<evidence type="ECO:0000313" key="4">
    <source>
        <dbReference type="Proteomes" id="UP000278036"/>
    </source>
</evidence>
<proteinExistence type="predicted"/>
<keyword evidence="3" id="KW-1185">Reference proteome</keyword>
<comment type="caution">
    <text evidence="1">The sequence shown here is derived from an EMBL/GenBank/DDBJ whole genome shotgun (WGS) entry which is preliminary data.</text>
</comment>
<dbReference type="InterPro" id="IPR036265">
    <property type="entry name" value="HIT-like_sf"/>
</dbReference>
<dbReference type="InParanoid" id="A0A3A9J908"/>
<dbReference type="EMBL" id="RAQU01000145">
    <property type="protein sequence ID" value="RKK02530.1"/>
    <property type="molecule type" value="Genomic_DNA"/>
</dbReference>
<dbReference type="OrthoDB" id="9784774at2"/>
<evidence type="ECO:0000313" key="2">
    <source>
        <dbReference type="EMBL" id="RMI20700.1"/>
    </source>
</evidence>
<accession>A0A3A9J908</accession>
<reference evidence="1 4" key="1">
    <citation type="submission" date="2018-09" db="EMBL/GenBank/DDBJ databases">
        <title>Roseomonas sp. nov., isolated from feces of Tibetan antelopes in the Qinghai-Tibet plateau, China.</title>
        <authorList>
            <person name="Tian Z."/>
        </authorList>
    </citation>
    <scope>NUCLEOTIDE SEQUENCE [LARGE SCALE GENOMIC DNA]</scope>
    <source>
        <strain evidence="2 3">Z23</strain>
        <strain evidence="1 4">Z24</strain>
    </source>
</reference>
<gene>
    <name evidence="1" type="ORF">D6Z83_19240</name>
    <name evidence="2" type="ORF">EBE87_14670</name>
</gene>
<dbReference type="Gene3D" id="3.30.428.10">
    <property type="entry name" value="HIT-like"/>
    <property type="match status" value="1"/>
</dbReference>
<dbReference type="AlphaFoldDB" id="A0A3A9J908"/>
<dbReference type="RefSeq" id="WP_120639869.1">
    <property type="nucleotide sequence ID" value="NZ_RAQU01000145.1"/>
</dbReference>
<dbReference type="Proteomes" id="UP000278036">
    <property type="component" value="Unassembled WGS sequence"/>
</dbReference>
<dbReference type="Proteomes" id="UP000274097">
    <property type="component" value="Unassembled WGS sequence"/>
</dbReference>
<dbReference type="EMBL" id="RFLX01000010">
    <property type="protein sequence ID" value="RMI20700.1"/>
    <property type="molecule type" value="Genomic_DNA"/>
</dbReference>
<evidence type="ECO:0000313" key="1">
    <source>
        <dbReference type="EMBL" id="RKK02530.1"/>
    </source>
</evidence>
<protein>
    <submittedName>
        <fullName evidence="1">HIT family protein</fullName>
    </submittedName>
</protein>
<organism evidence="1 4">
    <name type="scientific">Teichococcus wenyumeiae</name>
    <dbReference type="NCBI Taxonomy" id="2478470"/>
    <lineage>
        <taxon>Bacteria</taxon>
        <taxon>Pseudomonadati</taxon>
        <taxon>Pseudomonadota</taxon>
        <taxon>Alphaproteobacteria</taxon>
        <taxon>Acetobacterales</taxon>
        <taxon>Roseomonadaceae</taxon>
        <taxon>Roseomonas</taxon>
    </lineage>
</organism>
<sequence>MPSATLNKFGYPMTLVAETTHWAVLVRPEQPTLGSLVLICREPVTAFGEVSPAAFAEMGGVVARIEALLRDFTGYAKINYLMLMMVDPDVHFHVIPRYEGSREHNGLSVPDAGWPGPPALGTAVKPDEAALKDLVATLRARWAGLPA</sequence>
<name>A0A3A9J908_9PROT</name>